<sequence length="127" mass="14864">MIASNRNAGSKNFVVMLWLIFCFGIGIWFMNKMVKGKRQLDNNLDVIGKELKKMEENFRRREFEMLSAADDDYCAAEYMPDLNNTKDKGRELEKERKKQLLELEECSNKGEDAIESDEDLVQDKKND</sequence>
<name>A0AAW1UNU1_9CUCU</name>
<keyword evidence="2" id="KW-0472">Membrane</keyword>
<protein>
    <submittedName>
        <fullName evidence="3">Uncharacterized protein</fullName>
    </submittedName>
</protein>
<dbReference type="Proteomes" id="UP001431783">
    <property type="component" value="Unassembled WGS sequence"/>
</dbReference>
<evidence type="ECO:0000313" key="4">
    <source>
        <dbReference type="Proteomes" id="UP001431783"/>
    </source>
</evidence>
<gene>
    <name evidence="3" type="ORF">WA026_019700</name>
</gene>
<feature type="region of interest" description="Disordered" evidence="1">
    <location>
        <begin position="108"/>
        <end position="127"/>
    </location>
</feature>
<proteinExistence type="predicted"/>
<evidence type="ECO:0000313" key="3">
    <source>
        <dbReference type="EMBL" id="KAK9882187.1"/>
    </source>
</evidence>
<keyword evidence="2" id="KW-1133">Transmembrane helix</keyword>
<keyword evidence="4" id="KW-1185">Reference proteome</keyword>
<reference evidence="3 4" key="1">
    <citation type="submission" date="2023-03" db="EMBL/GenBank/DDBJ databases">
        <title>Genome insight into feeding habits of ladybird beetles.</title>
        <authorList>
            <person name="Li H.-S."/>
            <person name="Huang Y.-H."/>
            <person name="Pang H."/>
        </authorList>
    </citation>
    <scope>NUCLEOTIDE SEQUENCE [LARGE SCALE GENOMIC DNA]</scope>
    <source>
        <strain evidence="3">SYSU_2023b</strain>
        <tissue evidence="3">Whole body</tissue>
    </source>
</reference>
<keyword evidence="2" id="KW-0812">Transmembrane</keyword>
<accession>A0AAW1UNU1</accession>
<evidence type="ECO:0000256" key="2">
    <source>
        <dbReference type="SAM" id="Phobius"/>
    </source>
</evidence>
<feature type="transmembrane region" description="Helical" evidence="2">
    <location>
        <begin position="12"/>
        <end position="30"/>
    </location>
</feature>
<organism evidence="3 4">
    <name type="scientific">Henosepilachna vigintioctopunctata</name>
    <dbReference type="NCBI Taxonomy" id="420089"/>
    <lineage>
        <taxon>Eukaryota</taxon>
        <taxon>Metazoa</taxon>
        <taxon>Ecdysozoa</taxon>
        <taxon>Arthropoda</taxon>
        <taxon>Hexapoda</taxon>
        <taxon>Insecta</taxon>
        <taxon>Pterygota</taxon>
        <taxon>Neoptera</taxon>
        <taxon>Endopterygota</taxon>
        <taxon>Coleoptera</taxon>
        <taxon>Polyphaga</taxon>
        <taxon>Cucujiformia</taxon>
        <taxon>Coccinelloidea</taxon>
        <taxon>Coccinellidae</taxon>
        <taxon>Epilachninae</taxon>
        <taxon>Epilachnini</taxon>
        <taxon>Henosepilachna</taxon>
    </lineage>
</organism>
<dbReference type="EMBL" id="JARQZJ010000073">
    <property type="protein sequence ID" value="KAK9882187.1"/>
    <property type="molecule type" value="Genomic_DNA"/>
</dbReference>
<comment type="caution">
    <text evidence="3">The sequence shown here is derived from an EMBL/GenBank/DDBJ whole genome shotgun (WGS) entry which is preliminary data.</text>
</comment>
<evidence type="ECO:0000256" key="1">
    <source>
        <dbReference type="SAM" id="MobiDB-lite"/>
    </source>
</evidence>
<dbReference type="AlphaFoldDB" id="A0AAW1UNU1"/>